<organism evidence="3">
    <name type="scientific">Gongylonema pulchrum</name>
    <dbReference type="NCBI Taxonomy" id="637853"/>
    <lineage>
        <taxon>Eukaryota</taxon>
        <taxon>Metazoa</taxon>
        <taxon>Ecdysozoa</taxon>
        <taxon>Nematoda</taxon>
        <taxon>Chromadorea</taxon>
        <taxon>Rhabditida</taxon>
        <taxon>Spirurina</taxon>
        <taxon>Spiruromorpha</taxon>
        <taxon>Spiruroidea</taxon>
        <taxon>Gongylonematidae</taxon>
        <taxon>Gongylonema</taxon>
    </lineage>
</organism>
<proteinExistence type="predicted"/>
<protein>
    <submittedName>
        <fullName evidence="3">VHS domain-containing protein</fullName>
    </submittedName>
</protein>
<name>A0A183CVB6_9BILA</name>
<accession>A0A183CVB6</accession>
<reference evidence="3" key="1">
    <citation type="submission" date="2016-06" db="UniProtKB">
        <authorList>
            <consortium name="WormBaseParasite"/>
        </authorList>
    </citation>
    <scope>IDENTIFICATION</scope>
</reference>
<dbReference type="AlphaFoldDB" id="A0A183CVB6"/>
<gene>
    <name evidence="1" type="ORF">GPUH_LOCUS407</name>
</gene>
<keyword evidence="2" id="KW-1185">Reference proteome</keyword>
<sequence length="144" mass="16163">AAALNNSFDEEASGSDSVIVLSESASETVIASTDPVMRMDEMIRKLNKLLAFLAQFNAKTQEIKTVQDAMDFDVQSYLNACKTGLNKLIDEQVQQQVSEKLASHAVNVLQLMEWCWPEINEVIRPEDVFQRLSELLATVRTERA</sequence>
<dbReference type="Proteomes" id="UP000271098">
    <property type="component" value="Unassembled WGS sequence"/>
</dbReference>
<evidence type="ECO:0000313" key="2">
    <source>
        <dbReference type="Proteomes" id="UP000271098"/>
    </source>
</evidence>
<reference evidence="1 2" key="2">
    <citation type="submission" date="2018-11" db="EMBL/GenBank/DDBJ databases">
        <authorList>
            <consortium name="Pathogen Informatics"/>
        </authorList>
    </citation>
    <scope>NUCLEOTIDE SEQUENCE [LARGE SCALE GENOMIC DNA]</scope>
</reference>
<evidence type="ECO:0000313" key="1">
    <source>
        <dbReference type="EMBL" id="VDK28038.1"/>
    </source>
</evidence>
<dbReference type="WBParaSite" id="GPUH_0000040601-mRNA-1">
    <property type="protein sequence ID" value="GPUH_0000040601-mRNA-1"/>
    <property type="gene ID" value="GPUH_0000040601"/>
</dbReference>
<dbReference type="EMBL" id="UYRT01000343">
    <property type="protein sequence ID" value="VDK28038.1"/>
    <property type="molecule type" value="Genomic_DNA"/>
</dbReference>
<evidence type="ECO:0000313" key="3">
    <source>
        <dbReference type="WBParaSite" id="GPUH_0000040601-mRNA-1"/>
    </source>
</evidence>